<dbReference type="Pfam" id="PF00226">
    <property type="entry name" value="DnaJ"/>
    <property type="match status" value="1"/>
</dbReference>
<dbReference type="HOGENOM" id="CLU_055868_0_1_1"/>
<dbReference type="GO" id="GO:0042393">
    <property type="term" value="F:histone binding"/>
    <property type="evidence" value="ECO:0007669"/>
    <property type="project" value="EnsemblFungi"/>
</dbReference>
<evidence type="ECO:0000313" key="3">
    <source>
        <dbReference type="EMBL" id="KFH45446.1"/>
    </source>
</evidence>
<feature type="region of interest" description="Disordered" evidence="1">
    <location>
        <begin position="208"/>
        <end position="321"/>
    </location>
</feature>
<dbReference type="Proteomes" id="UP000029964">
    <property type="component" value="Unassembled WGS sequence"/>
</dbReference>
<dbReference type="AlphaFoldDB" id="A0A086T7W4"/>
<dbReference type="InterPro" id="IPR052594">
    <property type="entry name" value="J_domain-containing_protein"/>
</dbReference>
<dbReference type="EMBL" id="JPKY01000032">
    <property type="protein sequence ID" value="KFH45446.1"/>
    <property type="molecule type" value="Genomic_DNA"/>
</dbReference>
<dbReference type="OrthoDB" id="110024at2759"/>
<dbReference type="GO" id="GO:0005737">
    <property type="term" value="C:cytoplasm"/>
    <property type="evidence" value="ECO:0007669"/>
    <property type="project" value="TreeGrafter"/>
</dbReference>
<evidence type="ECO:0000256" key="1">
    <source>
        <dbReference type="SAM" id="MobiDB-lite"/>
    </source>
</evidence>
<feature type="region of interest" description="Disordered" evidence="1">
    <location>
        <begin position="39"/>
        <end position="58"/>
    </location>
</feature>
<name>A0A086T7W4_HAPC1</name>
<dbReference type="PRINTS" id="PR00625">
    <property type="entry name" value="JDOMAIN"/>
</dbReference>
<protein>
    <submittedName>
        <fullName evidence="3">DnaJ subfamily C member-like protein</fullName>
    </submittedName>
</protein>
<feature type="compositionally biased region" description="Basic and acidic residues" evidence="1">
    <location>
        <begin position="292"/>
        <end position="305"/>
    </location>
</feature>
<comment type="caution">
    <text evidence="3">The sequence shown here is derived from an EMBL/GenBank/DDBJ whole genome shotgun (WGS) entry which is preliminary data.</text>
</comment>
<dbReference type="InterPro" id="IPR036869">
    <property type="entry name" value="J_dom_sf"/>
</dbReference>
<feature type="compositionally biased region" description="Basic and acidic residues" evidence="1">
    <location>
        <begin position="208"/>
        <end position="234"/>
    </location>
</feature>
<dbReference type="Pfam" id="PF23302">
    <property type="entry name" value="HTH_DNAJC9"/>
    <property type="match status" value="1"/>
</dbReference>
<evidence type="ECO:0000313" key="4">
    <source>
        <dbReference type="Proteomes" id="UP000029964"/>
    </source>
</evidence>
<dbReference type="PANTHER" id="PTHR44144:SF1">
    <property type="entry name" value="DNAJ HOMOLOG SUBFAMILY C MEMBER 9"/>
    <property type="match status" value="1"/>
</dbReference>
<dbReference type="PROSITE" id="PS50076">
    <property type="entry name" value="DNAJ_2"/>
    <property type="match status" value="1"/>
</dbReference>
<feature type="compositionally biased region" description="Basic and acidic residues" evidence="1">
    <location>
        <begin position="245"/>
        <end position="262"/>
    </location>
</feature>
<proteinExistence type="predicted"/>
<dbReference type="PROSITE" id="PS00636">
    <property type="entry name" value="DNAJ_1"/>
    <property type="match status" value="1"/>
</dbReference>
<dbReference type="FunFam" id="1.10.287.110:FF:000110">
    <property type="entry name" value="DnaJ domain protein (AFU_orthologue AFUA_2G13210)"/>
    <property type="match status" value="1"/>
</dbReference>
<organism evidence="3 4">
    <name type="scientific">Hapsidospora chrysogenum (strain ATCC 11550 / CBS 779.69 / DSM 880 / IAM 14645 / JCM 23072 / IMI 49137)</name>
    <name type="common">Acremonium chrysogenum</name>
    <dbReference type="NCBI Taxonomy" id="857340"/>
    <lineage>
        <taxon>Eukaryota</taxon>
        <taxon>Fungi</taxon>
        <taxon>Dikarya</taxon>
        <taxon>Ascomycota</taxon>
        <taxon>Pezizomycotina</taxon>
        <taxon>Sordariomycetes</taxon>
        <taxon>Hypocreomycetidae</taxon>
        <taxon>Hypocreales</taxon>
        <taxon>Bionectriaceae</taxon>
        <taxon>Hapsidospora</taxon>
    </lineage>
</organism>
<dbReference type="Gene3D" id="1.10.287.110">
    <property type="entry name" value="DnaJ domain"/>
    <property type="match status" value="1"/>
</dbReference>
<dbReference type="CDD" id="cd06257">
    <property type="entry name" value="DnaJ"/>
    <property type="match status" value="1"/>
</dbReference>
<dbReference type="PANTHER" id="PTHR44144">
    <property type="entry name" value="DNAJ HOMOLOG SUBFAMILY C MEMBER 9"/>
    <property type="match status" value="1"/>
</dbReference>
<dbReference type="InterPro" id="IPR056453">
    <property type="entry name" value="HTH_DNAJC9"/>
</dbReference>
<dbReference type="InterPro" id="IPR018253">
    <property type="entry name" value="DnaJ_domain_CS"/>
</dbReference>
<dbReference type="SMART" id="SM00271">
    <property type="entry name" value="DnaJ"/>
    <property type="match status" value="1"/>
</dbReference>
<dbReference type="InterPro" id="IPR001623">
    <property type="entry name" value="DnaJ_domain"/>
</dbReference>
<sequence>MSDFEEDFEGEPPTIDPYDVLDLERSATADEIKRAYRKAALKHHPDKAPDDPKKKKEAHGNFQEVAFAYAVLSDPARRKRYDETGSTSESIVDSDGFNWSDYYREQYKDAISADAIEKFAKQYKGSDEEKDDILQYFELYEGDMDKVYENVILSDPVDDDDRFRTIINDAIANREVPNFRTYSSQTERQRLAKINKARKVREAEAKEAESYAKEMGVHEKLFADKKGKKGKESSEDGLAALIQKRQQDRSSQKDDFLDRIAEKYGGASSKGKKGKKRTLPDEPPEEAFAATEARRKSAKASKDDPQTPPPKTGGRTRSSKA</sequence>
<reference evidence="4" key="1">
    <citation type="journal article" date="2014" name="Genome Announc.">
        <title>Genome sequence and annotation of Acremonium chrysogenum, producer of the beta-lactam antibiotic cephalosporin C.</title>
        <authorList>
            <person name="Terfehr D."/>
            <person name="Dahlmann T.A."/>
            <person name="Specht T."/>
            <person name="Zadra I."/>
            <person name="Kuernsteiner H."/>
            <person name="Kueck U."/>
        </authorList>
    </citation>
    <scope>NUCLEOTIDE SEQUENCE [LARGE SCALE GENOMIC DNA]</scope>
    <source>
        <strain evidence="4">ATCC 11550 / CBS 779.69 / DSM 880 / IAM 14645 / JCM 23072 / IMI 49137</strain>
    </source>
</reference>
<dbReference type="GO" id="GO:0005634">
    <property type="term" value="C:nucleus"/>
    <property type="evidence" value="ECO:0007669"/>
    <property type="project" value="TreeGrafter"/>
</dbReference>
<evidence type="ECO:0000259" key="2">
    <source>
        <dbReference type="PROSITE" id="PS50076"/>
    </source>
</evidence>
<dbReference type="SUPFAM" id="SSF46565">
    <property type="entry name" value="Chaperone J-domain"/>
    <property type="match status" value="1"/>
</dbReference>
<feature type="domain" description="J" evidence="2">
    <location>
        <begin position="16"/>
        <end position="85"/>
    </location>
</feature>
<accession>A0A086T7W4</accession>
<keyword evidence="4" id="KW-1185">Reference proteome</keyword>
<gene>
    <name evidence="3" type="ORF">ACRE_037820</name>
</gene>
<dbReference type="GO" id="GO:0031072">
    <property type="term" value="F:heat shock protein binding"/>
    <property type="evidence" value="ECO:0007669"/>
    <property type="project" value="TreeGrafter"/>
</dbReference>